<name>L8PSN8_STRVR</name>
<organism evidence="1 2">
    <name type="scientific">Streptomyces viridochromogenes Tue57</name>
    <dbReference type="NCBI Taxonomy" id="1160705"/>
    <lineage>
        <taxon>Bacteria</taxon>
        <taxon>Bacillati</taxon>
        <taxon>Actinomycetota</taxon>
        <taxon>Actinomycetes</taxon>
        <taxon>Kitasatosporales</taxon>
        <taxon>Streptomycetaceae</taxon>
        <taxon>Streptomyces</taxon>
    </lineage>
</organism>
<accession>L8PSN8</accession>
<protein>
    <submittedName>
        <fullName evidence="1">Uncharacterized protein</fullName>
    </submittedName>
</protein>
<reference evidence="1 2" key="1">
    <citation type="journal article" date="2013" name="Genome Announc.">
        <title>Draft Genome Sequence of Streptomyces viridochromogenes Strain Tu57, Producer of Avilamycin.</title>
        <authorList>
            <person name="Gruning B.A."/>
            <person name="Erxleben A."/>
            <person name="Hahnlein A."/>
            <person name="Gunther S."/>
        </authorList>
    </citation>
    <scope>NUCLEOTIDE SEQUENCE [LARGE SCALE GENOMIC DNA]</scope>
    <source>
        <strain evidence="1 2">Tue57</strain>
    </source>
</reference>
<dbReference type="AlphaFoldDB" id="L8PSN8"/>
<dbReference type="Proteomes" id="UP000011205">
    <property type="component" value="Unassembled WGS sequence"/>
</dbReference>
<sequence>MKTLVVRLDSFGDVLLAGPAVRRWRRTPPR</sequence>
<evidence type="ECO:0000313" key="1">
    <source>
        <dbReference type="EMBL" id="ELS58422.1"/>
    </source>
</evidence>
<proteinExistence type="predicted"/>
<dbReference type="Gene3D" id="3.40.50.2000">
    <property type="entry name" value="Glycogen Phosphorylase B"/>
    <property type="match status" value="1"/>
</dbReference>
<evidence type="ECO:0000313" key="2">
    <source>
        <dbReference type="Proteomes" id="UP000011205"/>
    </source>
</evidence>
<dbReference type="EMBL" id="AMLP01000024">
    <property type="protein sequence ID" value="ELS58422.1"/>
    <property type="molecule type" value="Genomic_DNA"/>
</dbReference>
<gene>
    <name evidence="1" type="ORF">STVIR_0601</name>
</gene>
<comment type="caution">
    <text evidence="1">The sequence shown here is derived from an EMBL/GenBank/DDBJ whole genome shotgun (WGS) entry which is preliminary data.</text>
</comment>